<dbReference type="GO" id="GO:0045820">
    <property type="term" value="P:negative regulation of glycolytic process"/>
    <property type="evidence" value="ECO:0007669"/>
    <property type="project" value="TreeGrafter"/>
</dbReference>
<name>A0AAJ8KI55_9TREE</name>
<protein>
    <recommendedName>
        <fullName evidence="6">Phosphoglycerate mutase</fullName>
    </recommendedName>
</protein>
<dbReference type="PANTHER" id="PTHR46517:SF1">
    <property type="entry name" value="FRUCTOSE-2,6-BISPHOSPHATASE TIGAR"/>
    <property type="match status" value="1"/>
</dbReference>
<dbReference type="InterPro" id="IPR029033">
    <property type="entry name" value="His_PPase_superfam"/>
</dbReference>
<evidence type="ECO:0000256" key="1">
    <source>
        <dbReference type="ARBA" id="ARBA00022801"/>
    </source>
</evidence>
<dbReference type="Pfam" id="PF00300">
    <property type="entry name" value="His_Phos_1"/>
    <property type="match status" value="1"/>
</dbReference>
<dbReference type="Proteomes" id="UP000078595">
    <property type="component" value="Chromosome 1"/>
</dbReference>
<dbReference type="GO" id="GO:0005829">
    <property type="term" value="C:cytosol"/>
    <property type="evidence" value="ECO:0007669"/>
    <property type="project" value="TreeGrafter"/>
</dbReference>
<reference evidence="4" key="2">
    <citation type="submission" date="2024-02" db="EMBL/GenBank/DDBJ databases">
        <title>Comparative genomics of Cryptococcus and Kwoniella reveals pathogenesis evolution and contrasting modes of karyotype evolution via chromosome fusion or intercentromeric recombination.</title>
        <authorList>
            <person name="Coelho M.A."/>
            <person name="David-Palma M."/>
            <person name="Shea T."/>
            <person name="Bowers K."/>
            <person name="McGinley-Smith S."/>
            <person name="Mohammad A.W."/>
            <person name="Gnirke A."/>
            <person name="Yurkov A.M."/>
            <person name="Nowrousian M."/>
            <person name="Sun S."/>
            <person name="Cuomo C.A."/>
            <person name="Heitman J."/>
        </authorList>
    </citation>
    <scope>NUCLEOTIDE SEQUENCE</scope>
    <source>
        <strain evidence="4">CBS 10117</strain>
    </source>
</reference>
<feature type="binding site" evidence="2">
    <location>
        <position position="57"/>
    </location>
    <ligand>
        <name>substrate</name>
    </ligand>
</feature>
<feature type="region of interest" description="Disordered" evidence="3">
    <location>
        <begin position="127"/>
        <end position="152"/>
    </location>
</feature>
<dbReference type="GO" id="GO:0043456">
    <property type="term" value="P:regulation of pentose-phosphate shunt"/>
    <property type="evidence" value="ECO:0007669"/>
    <property type="project" value="TreeGrafter"/>
</dbReference>
<feature type="binding site" evidence="2">
    <location>
        <begin position="7"/>
        <end position="14"/>
    </location>
    <ligand>
        <name>substrate</name>
    </ligand>
</feature>
<dbReference type="InterPro" id="IPR013078">
    <property type="entry name" value="His_Pase_superF_clade-1"/>
</dbReference>
<dbReference type="KEGG" id="kdj:28964184"/>
<dbReference type="Gene3D" id="3.40.50.1240">
    <property type="entry name" value="Phosphoglycerate mutase-like"/>
    <property type="match status" value="1"/>
</dbReference>
<reference evidence="4" key="1">
    <citation type="submission" date="2013-07" db="EMBL/GenBank/DDBJ databases">
        <authorList>
            <consortium name="The Broad Institute Genome Sequencing Platform"/>
            <person name="Cuomo C."/>
            <person name="Litvintseva A."/>
            <person name="Chen Y."/>
            <person name="Heitman J."/>
            <person name="Sun S."/>
            <person name="Springer D."/>
            <person name="Dromer F."/>
            <person name="Young S.K."/>
            <person name="Zeng Q."/>
            <person name="Gargeya S."/>
            <person name="Fitzgerald M."/>
            <person name="Abouelleil A."/>
            <person name="Alvarado L."/>
            <person name="Berlin A.M."/>
            <person name="Chapman S.B."/>
            <person name="Dewar J."/>
            <person name="Goldberg J."/>
            <person name="Griggs A."/>
            <person name="Gujja S."/>
            <person name="Hansen M."/>
            <person name="Howarth C."/>
            <person name="Imamovic A."/>
            <person name="Larimer J."/>
            <person name="McCowan C."/>
            <person name="Murphy C."/>
            <person name="Pearson M."/>
            <person name="Priest M."/>
            <person name="Roberts A."/>
            <person name="Saif S."/>
            <person name="Shea T."/>
            <person name="Sykes S."/>
            <person name="Wortman J."/>
            <person name="Nusbaum C."/>
            <person name="Birren B."/>
        </authorList>
    </citation>
    <scope>NUCLEOTIDE SEQUENCE</scope>
    <source>
        <strain evidence="4">CBS 10117</strain>
    </source>
</reference>
<dbReference type="CDD" id="cd07067">
    <property type="entry name" value="HP_PGM_like"/>
    <property type="match status" value="1"/>
</dbReference>
<keyword evidence="5" id="KW-1185">Reference proteome</keyword>
<dbReference type="GeneID" id="28964184"/>
<keyword evidence="1" id="KW-0378">Hydrolase</keyword>
<dbReference type="RefSeq" id="XP_018266510.2">
    <property type="nucleotide sequence ID" value="XM_018403856.2"/>
</dbReference>
<evidence type="ECO:0008006" key="6">
    <source>
        <dbReference type="Google" id="ProtNLM"/>
    </source>
</evidence>
<organism evidence="4 5">
    <name type="scientific">Kwoniella dejecticola CBS 10117</name>
    <dbReference type="NCBI Taxonomy" id="1296121"/>
    <lineage>
        <taxon>Eukaryota</taxon>
        <taxon>Fungi</taxon>
        <taxon>Dikarya</taxon>
        <taxon>Basidiomycota</taxon>
        <taxon>Agaricomycotina</taxon>
        <taxon>Tremellomycetes</taxon>
        <taxon>Tremellales</taxon>
        <taxon>Cryptococcaceae</taxon>
        <taxon>Kwoniella</taxon>
    </lineage>
</organism>
<dbReference type="GO" id="GO:0004331">
    <property type="term" value="F:fructose-2,6-bisphosphate 2-phosphatase activity"/>
    <property type="evidence" value="ECO:0007669"/>
    <property type="project" value="TreeGrafter"/>
</dbReference>
<gene>
    <name evidence="4" type="ORF">I303_100485</name>
</gene>
<proteinExistence type="predicted"/>
<dbReference type="SMART" id="SM00855">
    <property type="entry name" value="PGAM"/>
    <property type="match status" value="1"/>
</dbReference>
<dbReference type="InterPro" id="IPR001345">
    <property type="entry name" value="PG/BPGM_mutase_AS"/>
</dbReference>
<evidence type="ECO:0000313" key="4">
    <source>
        <dbReference type="EMBL" id="WWC57950.1"/>
    </source>
</evidence>
<dbReference type="PANTHER" id="PTHR46517">
    <property type="entry name" value="FRUCTOSE-2,6-BISPHOSPHATASE TIGAR"/>
    <property type="match status" value="1"/>
</dbReference>
<accession>A0AAJ8KI55</accession>
<dbReference type="InterPro" id="IPR051695">
    <property type="entry name" value="Phosphoglycerate_Mutase"/>
</dbReference>
<evidence type="ECO:0000313" key="5">
    <source>
        <dbReference type="Proteomes" id="UP000078595"/>
    </source>
</evidence>
<sequence>MLLYLVRHGQTQLNQQGIIQGRLDFPLSELGEEQAQKLGDWLKMVPLHQVLSSPLKRAHDTARIVCAQQAKAKLHIDERLTATSAGQAEGRPWEEIKDKFDDMGCEPDEEIAERLHSWLSSLLTTHTPQTSGAATPISPLTPTSASASASAGPASPVLERALSSIKGLPRPGILRTPSKETNHTGGKGVVLVVTHQECISALLKLLTKPSISPTAHGAGVDGAQAETDTQMQLAKSPIDLHVPEQFDFVHTEDGRQIGNTAVAIVRVWWEDSGRPDGEGLEVRGRLEAWGSEEHLQDQWSVMSV</sequence>
<dbReference type="EMBL" id="CP144530">
    <property type="protein sequence ID" value="WWC57950.1"/>
    <property type="molecule type" value="Genomic_DNA"/>
</dbReference>
<dbReference type="SUPFAM" id="SSF53254">
    <property type="entry name" value="Phosphoglycerate mutase-like"/>
    <property type="match status" value="1"/>
</dbReference>
<evidence type="ECO:0000256" key="3">
    <source>
        <dbReference type="SAM" id="MobiDB-lite"/>
    </source>
</evidence>
<evidence type="ECO:0000256" key="2">
    <source>
        <dbReference type="PIRSR" id="PIRSR613078-2"/>
    </source>
</evidence>
<dbReference type="AlphaFoldDB" id="A0AAJ8KI55"/>
<dbReference type="PROSITE" id="PS00175">
    <property type="entry name" value="PG_MUTASE"/>
    <property type="match status" value="1"/>
</dbReference>